<dbReference type="SUPFAM" id="SSF82866">
    <property type="entry name" value="Multidrug efflux transporter AcrB transmembrane domain"/>
    <property type="match status" value="2"/>
</dbReference>
<feature type="transmembrane region" description="Helical" evidence="2">
    <location>
        <begin position="444"/>
        <end position="467"/>
    </location>
</feature>
<dbReference type="InterPro" id="IPR000731">
    <property type="entry name" value="SSD"/>
</dbReference>
<keyword evidence="2" id="KW-1133">Transmembrane helix</keyword>
<evidence type="ECO:0000313" key="4">
    <source>
        <dbReference type="EMBL" id="OXU31160.1"/>
    </source>
</evidence>
<reference evidence="4 5" key="1">
    <citation type="journal article" date="2017" name="Curr. Biol.">
        <title>The Evolution of Venom by Co-option of Single-Copy Genes.</title>
        <authorList>
            <person name="Martinson E.O."/>
            <person name="Mrinalini"/>
            <person name="Kelkar Y.D."/>
            <person name="Chang C.H."/>
            <person name="Werren J.H."/>
        </authorList>
    </citation>
    <scope>NUCLEOTIDE SEQUENCE [LARGE SCALE GENOMIC DNA]</scope>
    <source>
        <strain evidence="4 5">Alberta</strain>
        <tissue evidence="4">Whole body</tissue>
    </source>
</reference>
<dbReference type="Pfam" id="PF12349">
    <property type="entry name" value="Sterol-sensing"/>
    <property type="match status" value="1"/>
</dbReference>
<dbReference type="PROSITE" id="PS50156">
    <property type="entry name" value="SSD"/>
    <property type="match status" value="2"/>
</dbReference>
<dbReference type="AlphaFoldDB" id="A0A232FKX1"/>
<dbReference type="InterPro" id="IPR051697">
    <property type="entry name" value="Patched_domain-protein"/>
</dbReference>
<feature type="transmembrane region" description="Helical" evidence="2">
    <location>
        <begin position="909"/>
        <end position="932"/>
    </location>
</feature>
<keyword evidence="5" id="KW-1185">Reference proteome</keyword>
<dbReference type="STRING" id="543379.A0A232FKX1"/>
<dbReference type="Gene3D" id="1.20.1640.10">
    <property type="entry name" value="Multidrug efflux transporter AcrB transmembrane domain"/>
    <property type="match status" value="2"/>
</dbReference>
<feature type="transmembrane region" description="Helical" evidence="2">
    <location>
        <begin position="775"/>
        <end position="795"/>
    </location>
</feature>
<feature type="transmembrane region" description="Helical" evidence="2">
    <location>
        <begin position="801"/>
        <end position="821"/>
    </location>
</feature>
<dbReference type="Proteomes" id="UP000215335">
    <property type="component" value="Unassembled WGS sequence"/>
</dbReference>
<accession>A0A232FKX1</accession>
<comment type="caution">
    <text evidence="4">The sequence shown here is derived from an EMBL/GenBank/DDBJ whole genome shotgun (WGS) entry which is preliminary data.</text>
</comment>
<keyword evidence="2" id="KW-0472">Membrane</keyword>
<organism evidence="4 5">
    <name type="scientific">Trichomalopsis sarcophagae</name>
    <dbReference type="NCBI Taxonomy" id="543379"/>
    <lineage>
        <taxon>Eukaryota</taxon>
        <taxon>Metazoa</taxon>
        <taxon>Ecdysozoa</taxon>
        <taxon>Arthropoda</taxon>
        <taxon>Hexapoda</taxon>
        <taxon>Insecta</taxon>
        <taxon>Pterygota</taxon>
        <taxon>Neoptera</taxon>
        <taxon>Endopterygota</taxon>
        <taxon>Hymenoptera</taxon>
        <taxon>Apocrita</taxon>
        <taxon>Proctotrupomorpha</taxon>
        <taxon>Chalcidoidea</taxon>
        <taxon>Pteromalidae</taxon>
        <taxon>Pteromalinae</taxon>
        <taxon>Trichomalopsis</taxon>
    </lineage>
</organism>
<dbReference type="OrthoDB" id="6510177at2759"/>
<dbReference type="GO" id="GO:0016020">
    <property type="term" value="C:membrane"/>
    <property type="evidence" value="ECO:0007669"/>
    <property type="project" value="TreeGrafter"/>
</dbReference>
<dbReference type="EMBL" id="NNAY01000081">
    <property type="protein sequence ID" value="OXU31160.1"/>
    <property type="molecule type" value="Genomic_DNA"/>
</dbReference>
<feature type="transmembrane region" description="Helical" evidence="2">
    <location>
        <begin position="45"/>
        <end position="63"/>
    </location>
</feature>
<feature type="domain" description="SSD" evidence="3">
    <location>
        <begin position="340"/>
        <end position="515"/>
    </location>
</feature>
<dbReference type="PANTHER" id="PTHR10796:SF130">
    <property type="entry name" value="PATCHED DOMAIN-CONTAINING PROTEIN 3-LIKE PROTEIN"/>
    <property type="match status" value="1"/>
</dbReference>
<feature type="transmembrane region" description="Helical" evidence="2">
    <location>
        <begin position="876"/>
        <end position="897"/>
    </location>
</feature>
<dbReference type="InterPro" id="IPR053958">
    <property type="entry name" value="HMGCR/SNAP/NPC1-like_SSD"/>
</dbReference>
<protein>
    <recommendedName>
        <fullName evidence="3">SSD domain-containing protein</fullName>
    </recommendedName>
</protein>
<proteinExistence type="inferred from homology"/>
<feature type="transmembrane region" description="Helical" evidence="2">
    <location>
        <begin position="487"/>
        <end position="515"/>
    </location>
</feature>
<evidence type="ECO:0000256" key="2">
    <source>
        <dbReference type="SAM" id="Phobius"/>
    </source>
</evidence>
<feature type="domain" description="SSD" evidence="3">
    <location>
        <begin position="804"/>
        <end position="931"/>
    </location>
</feature>
<sequence length="970" mass="109561">MEIEKKPYRRSPQEALYRIPQVISKLVERFFYNLGLQIAKKPKRWMICCSVLVILCLAGLLRFRQEKNPLKLWVPPDSDFVRDTEWLTSTFKEGQRIERMIFAADDILEPQALLKLNEITLRVFNAQTQTIPKTSWTDICFKVPIISGITERRKRQMDDSFFDEEPVMSNKIGYDAGIHLPTELYCGVLNSLPKGCLLLSIMDIWEFNSTLIKSQTKEDIINKFNSVNISPTLGHPMNFSELLGGITKDQNGRIVSAKVVKTQWMVYINFTKVNMDEMGNDAGTADWSTKEVFDWEHVYLQELEKASKELQAQKRNNTYALYYEAGRSFGDISQDSIFHDVEKLIAGIMIMSIYVQVILSKFNWVEWRFWLTSVALFCIGGAFAVAIGLCSLFGVPYGPVHTSLPFMLMGLGVDDTFVMMAAWEEVISHEKNRDKPLPERVALALSHAGAAISVTSLTDVVAFVIGASTATYTSSLVLRIEYILPSLHSFCIYAAVGVFVTFILQVTFFVAFFTLDCQRVENKRNGVLPCVTHENYVPKVADVKQNISWRLADKLYTKVVFTIPGKLVILAITITFATFGGIGSSRLEQWFDPVWFLPKESYLNHFLTVKEQEFPKVGHEATVFMSNIDFVQDFPKILNLSRTLENASFTENVKNWPVDFVHFSDANFNIDAENRTLLEDDFQNCLSKFLFSRIGGKYQRNFRFSGNLTCGVKTPLIEMASIDFSFSKFSSPYEWIPGMDDAKRTVAEAGFKGFATVWSEMFATWVTDKVISQEVVRNLILALICVMGMTAFLIAEPQTCLWILLCVLLTLLDVCGFMYYWGLTIDIVSCIGLELAVGLSVDYAAHVAHAFLNAGEIAGASRRVDRSSRALKAMRHIGAAVLFGAGSTLLALSLLSFSRAYVFRAFFKIFLLVIVFGLWHGLLFLPVVLSTIGPRSLHADFRNNTTRSVEMTQEVEAAAVPLNKDDVVHQ</sequence>
<evidence type="ECO:0000313" key="5">
    <source>
        <dbReference type="Proteomes" id="UP000215335"/>
    </source>
</evidence>
<dbReference type="PANTHER" id="PTHR10796">
    <property type="entry name" value="PATCHED-RELATED"/>
    <property type="match status" value="1"/>
</dbReference>
<name>A0A232FKX1_9HYME</name>
<evidence type="ECO:0000256" key="1">
    <source>
        <dbReference type="ARBA" id="ARBA00005585"/>
    </source>
</evidence>
<evidence type="ECO:0000259" key="3">
    <source>
        <dbReference type="PROSITE" id="PS50156"/>
    </source>
</evidence>
<feature type="transmembrane region" description="Helical" evidence="2">
    <location>
        <begin position="344"/>
        <end position="362"/>
    </location>
</feature>
<feature type="transmembrane region" description="Helical" evidence="2">
    <location>
        <begin position="374"/>
        <end position="397"/>
    </location>
</feature>
<keyword evidence="2" id="KW-0812">Transmembrane</keyword>
<gene>
    <name evidence="4" type="ORF">TSAR_003202</name>
</gene>
<feature type="transmembrane region" description="Helical" evidence="2">
    <location>
        <begin position="403"/>
        <end position="423"/>
    </location>
</feature>
<comment type="similarity">
    <text evidence="1">Belongs to the patched family.</text>
</comment>